<evidence type="ECO:0000256" key="1">
    <source>
        <dbReference type="ARBA" id="ARBA00022723"/>
    </source>
</evidence>
<dbReference type="Proteomes" id="UP000199114">
    <property type="component" value="Unassembled WGS sequence"/>
</dbReference>
<evidence type="ECO:0000259" key="4">
    <source>
        <dbReference type="Pfam" id="PF00127"/>
    </source>
</evidence>
<feature type="domain" description="Blue (type 1) copper" evidence="4">
    <location>
        <begin position="82"/>
        <end position="159"/>
    </location>
</feature>
<sequence length="160" mass="16683">MTRDNPVSRRTALKLTGAAASTALVAGCSGGDEGNGNGNGDSEDSGPVEISPDETIMLKATSSNTWEGKSPSGIEGQENPTLALKEGETYEIGWDENGGSVGHNIAIYNGDGEVHNGKKTEQTPDPGDGEMLEFEASSDTVEYVCVPHYQSGMAGDIEMQ</sequence>
<dbReference type="RefSeq" id="WP_090617467.1">
    <property type="nucleotide sequence ID" value="NZ_FOFD01000003.1"/>
</dbReference>
<evidence type="ECO:0000313" key="5">
    <source>
        <dbReference type="EMBL" id="SEQ74158.1"/>
    </source>
</evidence>
<gene>
    <name evidence="5" type="ORF">SAMN04489841_2237</name>
</gene>
<evidence type="ECO:0000313" key="6">
    <source>
        <dbReference type="Proteomes" id="UP000199114"/>
    </source>
</evidence>
<evidence type="ECO:0000256" key="2">
    <source>
        <dbReference type="ARBA" id="ARBA00023008"/>
    </source>
</evidence>
<organism evidence="5 6">
    <name type="scientific">Natrinema salaciae</name>
    <dbReference type="NCBI Taxonomy" id="1186196"/>
    <lineage>
        <taxon>Archaea</taxon>
        <taxon>Methanobacteriati</taxon>
        <taxon>Methanobacteriota</taxon>
        <taxon>Stenosarchaea group</taxon>
        <taxon>Halobacteria</taxon>
        <taxon>Halobacteriales</taxon>
        <taxon>Natrialbaceae</taxon>
        <taxon>Natrinema</taxon>
    </lineage>
</organism>
<dbReference type="InterPro" id="IPR008972">
    <property type="entry name" value="Cupredoxin"/>
</dbReference>
<dbReference type="GO" id="GO:0009055">
    <property type="term" value="F:electron transfer activity"/>
    <property type="evidence" value="ECO:0007669"/>
    <property type="project" value="InterPro"/>
</dbReference>
<dbReference type="SUPFAM" id="SSF49503">
    <property type="entry name" value="Cupredoxins"/>
    <property type="match status" value="1"/>
</dbReference>
<feature type="compositionally biased region" description="Gly residues" evidence="3">
    <location>
        <begin position="28"/>
        <end position="39"/>
    </location>
</feature>
<accession>A0A1H9IHX1</accession>
<keyword evidence="2" id="KW-0186">Copper</keyword>
<feature type="compositionally biased region" description="Basic and acidic residues" evidence="3">
    <location>
        <begin position="112"/>
        <end position="122"/>
    </location>
</feature>
<name>A0A1H9IHX1_9EURY</name>
<keyword evidence="1" id="KW-0479">Metal-binding</keyword>
<dbReference type="GO" id="GO:0005507">
    <property type="term" value="F:copper ion binding"/>
    <property type="evidence" value="ECO:0007669"/>
    <property type="project" value="InterPro"/>
</dbReference>
<dbReference type="PROSITE" id="PS51257">
    <property type="entry name" value="PROKAR_LIPOPROTEIN"/>
    <property type="match status" value="1"/>
</dbReference>
<dbReference type="Pfam" id="PF00127">
    <property type="entry name" value="Copper-bind"/>
    <property type="match status" value="1"/>
</dbReference>
<protein>
    <submittedName>
        <fullName evidence="5">Copper binding protein, plastocyanin/azurin family</fullName>
    </submittedName>
</protein>
<dbReference type="Gene3D" id="2.60.40.420">
    <property type="entry name" value="Cupredoxins - blue copper proteins"/>
    <property type="match status" value="1"/>
</dbReference>
<dbReference type="OrthoDB" id="6744at2157"/>
<proteinExistence type="predicted"/>
<reference evidence="6" key="1">
    <citation type="submission" date="2016-10" db="EMBL/GenBank/DDBJ databases">
        <authorList>
            <person name="Varghese N."/>
            <person name="Submissions S."/>
        </authorList>
    </citation>
    <scope>NUCLEOTIDE SEQUENCE [LARGE SCALE GENOMIC DNA]</scope>
    <source>
        <strain evidence="6">DSM 25055</strain>
    </source>
</reference>
<feature type="region of interest" description="Disordered" evidence="3">
    <location>
        <begin position="27"/>
        <end position="50"/>
    </location>
</feature>
<dbReference type="STRING" id="1186196.SAMN04489841_2237"/>
<dbReference type="AlphaFoldDB" id="A0A1H9IHX1"/>
<dbReference type="InterPro" id="IPR006311">
    <property type="entry name" value="TAT_signal"/>
</dbReference>
<dbReference type="EMBL" id="FOFD01000003">
    <property type="protein sequence ID" value="SEQ74158.1"/>
    <property type="molecule type" value="Genomic_DNA"/>
</dbReference>
<dbReference type="InterPro" id="IPR000923">
    <property type="entry name" value="BlueCu_1"/>
</dbReference>
<dbReference type="PROSITE" id="PS51318">
    <property type="entry name" value="TAT"/>
    <property type="match status" value="1"/>
</dbReference>
<evidence type="ECO:0000256" key="3">
    <source>
        <dbReference type="SAM" id="MobiDB-lite"/>
    </source>
</evidence>
<keyword evidence="6" id="KW-1185">Reference proteome</keyword>
<feature type="region of interest" description="Disordered" evidence="3">
    <location>
        <begin position="110"/>
        <end position="129"/>
    </location>
</feature>